<gene>
    <name evidence="5" type="ORF">MFLAVUS_001816</name>
</gene>
<comment type="similarity">
    <text evidence="1">Belongs to the multicopper oxidase family.</text>
</comment>
<dbReference type="Proteomes" id="UP001473302">
    <property type="component" value="Unassembled WGS sequence"/>
</dbReference>
<keyword evidence="2" id="KW-0186">Copper</keyword>
<organism evidence="5 6">
    <name type="scientific">Mucor flavus</name>
    <dbReference type="NCBI Taxonomy" id="439312"/>
    <lineage>
        <taxon>Eukaryota</taxon>
        <taxon>Fungi</taxon>
        <taxon>Fungi incertae sedis</taxon>
        <taxon>Mucoromycota</taxon>
        <taxon>Mucoromycotina</taxon>
        <taxon>Mucoromycetes</taxon>
        <taxon>Mucorales</taxon>
        <taxon>Mucorineae</taxon>
        <taxon>Mucoraceae</taxon>
        <taxon>Mucor</taxon>
    </lineage>
</organism>
<dbReference type="Gene3D" id="2.60.40.420">
    <property type="entry name" value="Cupredoxins - blue copper proteins"/>
    <property type="match status" value="2"/>
</dbReference>
<proteinExistence type="inferred from homology"/>
<name>A0ABP9YNH7_9FUNG</name>
<accession>A0ABP9YNH7</accession>
<dbReference type="InterPro" id="IPR008972">
    <property type="entry name" value="Cupredoxin"/>
</dbReference>
<dbReference type="EMBL" id="BAABUK010000003">
    <property type="protein sequence ID" value="GAA5808425.1"/>
    <property type="molecule type" value="Genomic_DNA"/>
</dbReference>
<dbReference type="PANTHER" id="PTHR11709:SF486">
    <property type="entry name" value="MULTICOPPER OXIDASE"/>
    <property type="match status" value="1"/>
</dbReference>
<evidence type="ECO:0000313" key="6">
    <source>
        <dbReference type="Proteomes" id="UP001473302"/>
    </source>
</evidence>
<dbReference type="Pfam" id="PF07732">
    <property type="entry name" value="Cu-oxidase_3"/>
    <property type="match status" value="1"/>
</dbReference>
<dbReference type="PANTHER" id="PTHR11709">
    <property type="entry name" value="MULTI-COPPER OXIDASE"/>
    <property type="match status" value="1"/>
</dbReference>
<protein>
    <recommendedName>
        <fullName evidence="4">Plastocyanin-like domain-containing protein</fullName>
    </recommendedName>
</protein>
<evidence type="ECO:0000259" key="4">
    <source>
        <dbReference type="Pfam" id="PF07732"/>
    </source>
</evidence>
<feature type="chain" id="PRO_5046728649" description="Plastocyanin-like domain-containing protein" evidence="3">
    <location>
        <begin position="18"/>
        <end position="343"/>
    </location>
</feature>
<evidence type="ECO:0000313" key="5">
    <source>
        <dbReference type="EMBL" id="GAA5808425.1"/>
    </source>
</evidence>
<dbReference type="SUPFAM" id="SSF49503">
    <property type="entry name" value="Cupredoxins"/>
    <property type="match status" value="2"/>
</dbReference>
<feature type="signal peptide" evidence="3">
    <location>
        <begin position="1"/>
        <end position="17"/>
    </location>
</feature>
<evidence type="ECO:0000256" key="3">
    <source>
        <dbReference type="SAM" id="SignalP"/>
    </source>
</evidence>
<comment type="caution">
    <text evidence="5">The sequence shown here is derived from an EMBL/GenBank/DDBJ whole genome shotgun (WGS) entry which is preliminary data.</text>
</comment>
<keyword evidence="3" id="KW-0732">Signal</keyword>
<sequence length="343" mass="39652">MRIVVILLIVAIALVYASPDYFDILDDEFEQELNGKERTFYIAAEESIWDYSSQSKNPNVTDASILGTRYYKARYHEYKDANFTKRKSRFHWQGNMGPILRAEVGDTIRIHFWNKCSHNFTMHPHGVFYEFEMEGAIFKDSYEKSIVQPNQTYTYHWHVLPRAGPGPKDGNSIVWGYHSHVEETDVYAGLYGAIVIYKPGKLSNDDIVTSLFVSDENHSPYLRRTLSELYPHVDVTKTEENEFYQINTFPSVNGLTSSAPTDLVVKKPVDWHLLGWGTYWDVQNVKWEHGDITWSDAIVDQIRLMPASFYTVTVHPKVNGKYQFGSLNNRTTGMVMQYTVKLS</sequence>
<dbReference type="InterPro" id="IPR045087">
    <property type="entry name" value="Cu-oxidase_fam"/>
</dbReference>
<evidence type="ECO:0000256" key="1">
    <source>
        <dbReference type="ARBA" id="ARBA00010609"/>
    </source>
</evidence>
<feature type="domain" description="Plastocyanin-like" evidence="4">
    <location>
        <begin position="95"/>
        <end position="199"/>
    </location>
</feature>
<evidence type="ECO:0000256" key="2">
    <source>
        <dbReference type="ARBA" id="ARBA00023008"/>
    </source>
</evidence>
<reference evidence="5 6" key="1">
    <citation type="submission" date="2024-04" db="EMBL/GenBank/DDBJ databases">
        <title>genome sequences of Mucor flavus KT1a and Helicostylum pulchrum KT1b strains isolated from the surface of a dry-aged beef.</title>
        <authorList>
            <person name="Toyotome T."/>
            <person name="Hosono M."/>
            <person name="Torimaru M."/>
            <person name="Fukuda K."/>
            <person name="Mikami N."/>
        </authorList>
    </citation>
    <scope>NUCLEOTIDE SEQUENCE [LARGE SCALE GENOMIC DNA]</scope>
    <source>
        <strain evidence="5 6">KT1a</strain>
    </source>
</reference>
<dbReference type="InterPro" id="IPR011707">
    <property type="entry name" value="Cu-oxidase-like_N"/>
</dbReference>
<keyword evidence="6" id="KW-1185">Reference proteome</keyword>